<feature type="region of interest" description="Disordered" evidence="1">
    <location>
        <begin position="81"/>
        <end position="112"/>
    </location>
</feature>
<organism evidence="2 3">
    <name type="scientific">Brachionus plicatilis</name>
    <name type="common">Marine rotifer</name>
    <name type="synonym">Brachionus muelleri</name>
    <dbReference type="NCBI Taxonomy" id="10195"/>
    <lineage>
        <taxon>Eukaryota</taxon>
        <taxon>Metazoa</taxon>
        <taxon>Spiralia</taxon>
        <taxon>Gnathifera</taxon>
        <taxon>Rotifera</taxon>
        <taxon>Eurotatoria</taxon>
        <taxon>Monogononta</taxon>
        <taxon>Pseudotrocha</taxon>
        <taxon>Ploima</taxon>
        <taxon>Brachionidae</taxon>
        <taxon>Brachionus</taxon>
    </lineage>
</organism>
<protein>
    <submittedName>
        <fullName evidence="2">Uncharacterized protein</fullName>
    </submittedName>
</protein>
<evidence type="ECO:0000313" key="3">
    <source>
        <dbReference type="Proteomes" id="UP000276133"/>
    </source>
</evidence>
<sequence>MDYKIEYFENNRFNRDVKERTNLIHDAHDLCLNTYLYKRHNVDSQFENILNSMPEIDKVCEFMDYLVNTYFEGSLNRDLHEKKTKTSQSLDESLSGVSEDEGEYEVYSGGEN</sequence>
<gene>
    <name evidence="2" type="ORF">BpHYR1_034221</name>
</gene>
<evidence type="ECO:0000313" key="2">
    <source>
        <dbReference type="EMBL" id="RNA17441.1"/>
    </source>
</evidence>
<dbReference type="Proteomes" id="UP000276133">
    <property type="component" value="Unassembled WGS sequence"/>
</dbReference>
<name>A0A3M7R256_BRAPC</name>
<dbReference type="AlphaFoldDB" id="A0A3M7R256"/>
<proteinExistence type="predicted"/>
<feature type="compositionally biased region" description="Polar residues" evidence="1">
    <location>
        <begin position="86"/>
        <end position="96"/>
    </location>
</feature>
<dbReference type="OrthoDB" id="6123510at2759"/>
<dbReference type="EMBL" id="REGN01004455">
    <property type="protein sequence ID" value="RNA17441.1"/>
    <property type="molecule type" value="Genomic_DNA"/>
</dbReference>
<evidence type="ECO:0000256" key="1">
    <source>
        <dbReference type="SAM" id="MobiDB-lite"/>
    </source>
</evidence>
<reference evidence="2 3" key="1">
    <citation type="journal article" date="2018" name="Sci. Rep.">
        <title>Genomic signatures of local adaptation to the degree of environmental predictability in rotifers.</title>
        <authorList>
            <person name="Franch-Gras L."/>
            <person name="Hahn C."/>
            <person name="Garcia-Roger E.M."/>
            <person name="Carmona M.J."/>
            <person name="Serra M."/>
            <person name="Gomez A."/>
        </authorList>
    </citation>
    <scope>NUCLEOTIDE SEQUENCE [LARGE SCALE GENOMIC DNA]</scope>
    <source>
        <strain evidence="2">HYR1</strain>
    </source>
</reference>
<accession>A0A3M7R256</accession>
<keyword evidence="3" id="KW-1185">Reference proteome</keyword>
<comment type="caution">
    <text evidence="2">The sequence shown here is derived from an EMBL/GenBank/DDBJ whole genome shotgun (WGS) entry which is preliminary data.</text>
</comment>